<evidence type="ECO:0000256" key="1">
    <source>
        <dbReference type="ARBA" id="ARBA00022490"/>
    </source>
</evidence>
<proteinExistence type="predicted"/>
<dbReference type="AlphaFoldDB" id="A0A5A7N8C0"/>
<organism evidence="6 7">
    <name type="scientific">Iodidimonas nitroreducens</name>
    <dbReference type="NCBI Taxonomy" id="1236968"/>
    <lineage>
        <taxon>Bacteria</taxon>
        <taxon>Pseudomonadati</taxon>
        <taxon>Pseudomonadota</taxon>
        <taxon>Alphaproteobacteria</taxon>
        <taxon>Iodidimonadales</taxon>
        <taxon>Iodidimonadaceae</taxon>
        <taxon>Iodidimonas</taxon>
    </lineage>
</organism>
<keyword evidence="1" id="KW-0963">Cytoplasm</keyword>
<evidence type="ECO:0000259" key="5">
    <source>
        <dbReference type="SMART" id="SM00865"/>
    </source>
</evidence>
<dbReference type="InterPro" id="IPR008280">
    <property type="entry name" value="Tub_FtsZ_C"/>
</dbReference>
<dbReference type="InterPro" id="IPR018316">
    <property type="entry name" value="Tubulin/FtsZ_2-layer-sand-dom"/>
</dbReference>
<dbReference type="PANTHER" id="PTHR30314:SF3">
    <property type="entry name" value="MITOCHONDRIAL DIVISION PROTEIN FSZA"/>
    <property type="match status" value="1"/>
</dbReference>
<keyword evidence="2" id="KW-0547">Nucleotide-binding</keyword>
<evidence type="ECO:0000313" key="6">
    <source>
        <dbReference type="EMBL" id="GER04004.1"/>
    </source>
</evidence>
<evidence type="ECO:0000256" key="3">
    <source>
        <dbReference type="ARBA" id="ARBA00023134"/>
    </source>
</evidence>
<dbReference type="SMART" id="SM00865">
    <property type="entry name" value="Tubulin_C"/>
    <property type="match status" value="1"/>
</dbReference>
<dbReference type="GO" id="GO:0051301">
    <property type="term" value="P:cell division"/>
    <property type="evidence" value="ECO:0007669"/>
    <property type="project" value="TreeGrafter"/>
</dbReference>
<sequence length="340" mass="35618">MMGTGEADGERRAIDAAEAAISNPLLDEVSLKGAKGVIINITGGMDLTLFEVDEAARHIREQVDEDANIIVGSAFNEALNGQIRVSVVATGIESDAAQLAVATPASAHVVNFSRPQRQGGAMGTAASTQLRHEGAAARAIEDKNAPHEDEAALLAVEEMAADESLSQAADDVLMSEPESESETAANPMESAEDQAVSSDAINVSEPAPLDEDVFIAPPPQVPHSLSEPQGTPDVFAQAAFENGARKRARDIPAEASQSDEPRMERGRGLFRRMAAFGSRQPAADKADGAGSAGDAAALKDGAKDGAKSSLGRLQPEDRPVPSKRGDEQLEIPAFLRRQIN</sequence>
<dbReference type="Pfam" id="PF12327">
    <property type="entry name" value="FtsZ_C"/>
    <property type="match status" value="1"/>
</dbReference>
<feature type="domain" description="Tubulin/FtsZ 2-layer sandwich" evidence="5">
    <location>
        <begin position="1"/>
        <end position="101"/>
    </location>
</feature>
<protein>
    <recommendedName>
        <fullName evidence="5">Tubulin/FtsZ 2-layer sandwich domain-containing protein</fullName>
    </recommendedName>
</protein>
<keyword evidence="3" id="KW-0342">GTP-binding</keyword>
<evidence type="ECO:0000313" key="7">
    <source>
        <dbReference type="Proteomes" id="UP000324996"/>
    </source>
</evidence>
<dbReference type="FunFam" id="3.30.1330.20:FF:000011">
    <property type="entry name" value="Cell division protein FtsZ"/>
    <property type="match status" value="1"/>
</dbReference>
<evidence type="ECO:0000256" key="4">
    <source>
        <dbReference type="SAM" id="MobiDB-lite"/>
    </source>
</evidence>
<accession>A0A5A7N8C0</accession>
<dbReference type="Gene3D" id="3.30.1330.20">
    <property type="entry name" value="Tubulin/FtsZ, C-terminal domain"/>
    <property type="match status" value="1"/>
</dbReference>
<comment type="caution">
    <text evidence="6">The sequence shown here is derived from an EMBL/GenBank/DDBJ whole genome shotgun (WGS) entry which is preliminary data.</text>
</comment>
<dbReference type="InterPro" id="IPR024757">
    <property type="entry name" value="FtsZ_C"/>
</dbReference>
<dbReference type="GO" id="GO:0032153">
    <property type="term" value="C:cell division site"/>
    <property type="evidence" value="ECO:0007669"/>
    <property type="project" value="TreeGrafter"/>
</dbReference>
<dbReference type="Proteomes" id="UP000324996">
    <property type="component" value="Unassembled WGS sequence"/>
</dbReference>
<dbReference type="GO" id="GO:0005737">
    <property type="term" value="C:cytoplasm"/>
    <property type="evidence" value="ECO:0007669"/>
    <property type="project" value="TreeGrafter"/>
</dbReference>
<dbReference type="SUPFAM" id="SSF55307">
    <property type="entry name" value="Tubulin C-terminal domain-like"/>
    <property type="match status" value="1"/>
</dbReference>
<dbReference type="InterPro" id="IPR045061">
    <property type="entry name" value="FtsZ/CetZ"/>
</dbReference>
<dbReference type="EMBL" id="BKCN01000007">
    <property type="protein sequence ID" value="GER04004.1"/>
    <property type="molecule type" value="Genomic_DNA"/>
</dbReference>
<feature type="compositionally biased region" description="Basic and acidic residues" evidence="4">
    <location>
        <begin position="314"/>
        <end position="327"/>
    </location>
</feature>
<feature type="region of interest" description="Disordered" evidence="4">
    <location>
        <begin position="244"/>
        <end position="340"/>
    </location>
</feature>
<reference evidence="6 7" key="1">
    <citation type="submission" date="2019-09" db="EMBL/GenBank/DDBJ databases">
        <title>NBRP : Genome information of microbial organism related human and environment.</title>
        <authorList>
            <person name="Hattori M."/>
            <person name="Oshima K."/>
            <person name="Inaba H."/>
            <person name="Suda W."/>
            <person name="Sakamoto M."/>
            <person name="Iino T."/>
            <person name="Kitahara M."/>
            <person name="Oshida Y."/>
            <person name="Iida T."/>
            <person name="Kudo T."/>
            <person name="Itoh T."/>
            <person name="Ohkuma M."/>
        </authorList>
    </citation>
    <scope>NUCLEOTIDE SEQUENCE [LARGE SCALE GENOMIC DNA]</scope>
    <source>
        <strain evidence="6 7">Q-1</strain>
    </source>
</reference>
<feature type="compositionally biased region" description="Low complexity" evidence="4">
    <location>
        <begin position="288"/>
        <end position="299"/>
    </location>
</feature>
<dbReference type="PANTHER" id="PTHR30314">
    <property type="entry name" value="CELL DIVISION PROTEIN FTSZ-RELATED"/>
    <property type="match status" value="1"/>
</dbReference>
<name>A0A5A7N8C0_9PROT</name>
<keyword evidence="7" id="KW-1185">Reference proteome</keyword>
<dbReference type="GO" id="GO:0003924">
    <property type="term" value="F:GTPase activity"/>
    <property type="evidence" value="ECO:0007669"/>
    <property type="project" value="InterPro"/>
</dbReference>
<gene>
    <name evidence="6" type="ORF">JCM17846_16860</name>
</gene>
<feature type="region of interest" description="Disordered" evidence="4">
    <location>
        <begin position="171"/>
        <end position="198"/>
    </location>
</feature>
<evidence type="ECO:0000256" key="2">
    <source>
        <dbReference type="ARBA" id="ARBA00022741"/>
    </source>
</evidence>
<dbReference type="InterPro" id="IPR037103">
    <property type="entry name" value="Tubulin/FtsZ-like_C"/>
</dbReference>
<feature type="region of interest" description="Disordered" evidence="4">
    <location>
        <begin position="210"/>
        <end position="231"/>
    </location>
</feature>
<dbReference type="GO" id="GO:0005525">
    <property type="term" value="F:GTP binding"/>
    <property type="evidence" value="ECO:0007669"/>
    <property type="project" value="UniProtKB-KW"/>
</dbReference>